<sequence length="58" mass="6378">MMNPAQEDSSPKEADDSNSIASKSHAAFAKHYARKATFQPHQLANPSPFLKSANFFVI</sequence>
<dbReference type="AlphaFoldDB" id="A0A943YUS5"/>
<dbReference type="EMBL" id="JAGZSV010000004">
    <property type="protein sequence ID" value="MBS6939975.1"/>
    <property type="molecule type" value="Genomic_DNA"/>
</dbReference>
<reference evidence="2" key="1">
    <citation type="submission" date="2021-02" db="EMBL/GenBank/DDBJ databases">
        <title>Infant gut strain persistence is associated with maternal origin, phylogeny, and functional potential including surface adhesion and iron acquisition.</title>
        <authorList>
            <person name="Lou Y.C."/>
        </authorList>
    </citation>
    <scope>NUCLEOTIDE SEQUENCE</scope>
    <source>
        <strain evidence="2">L2_039_000G1_dasL2_039_000G1_concoct_11</strain>
    </source>
</reference>
<feature type="region of interest" description="Disordered" evidence="1">
    <location>
        <begin position="1"/>
        <end position="21"/>
    </location>
</feature>
<evidence type="ECO:0000256" key="1">
    <source>
        <dbReference type="SAM" id="MobiDB-lite"/>
    </source>
</evidence>
<gene>
    <name evidence="2" type="ORF">KH142_00525</name>
</gene>
<accession>A0A943YUS5</accession>
<protein>
    <submittedName>
        <fullName evidence="2">Uncharacterized protein</fullName>
    </submittedName>
</protein>
<organism evidence="2 3">
    <name type="scientific">Slackia piriformis</name>
    <dbReference type="NCBI Taxonomy" id="626934"/>
    <lineage>
        <taxon>Bacteria</taxon>
        <taxon>Bacillati</taxon>
        <taxon>Actinomycetota</taxon>
        <taxon>Coriobacteriia</taxon>
        <taxon>Eggerthellales</taxon>
        <taxon>Eggerthellaceae</taxon>
        <taxon>Slackia</taxon>
    </lineage>
</organism>
<dbReference type="Proteomes" id="UP000727506">
    <property type="component" value="Unassembled WGS sequence"/>
</dbReference>
<proteinExistence type="predicted"/>
<comment type="caution">
    <text evidence="2">The sequence shown here is derived from an EMBL/GenBank/DDBJ whole genome shotgun (WGS) entry which is preliminary data.</text>
</comment>
<evidence type="ECO:0000313" key="3">
    <source>
        <dbReference type="Proteomes" id="UP000727506"/>
    </source>
</evidence>
<name>A0A943YUS5_9ACTN</name>
<evidence type="ECO:0000313" key="2">
    <source>
        <dbReference type="EMBL" id="MBS6939975.1"/>
    </source>
</evidence>